<evidence type="ECO:0000313" key="2">
    <source>
        <dbReference type="EMBL" id="MQM22718.1"/>
    </source>
</evidence>
<dbReference type="EMBL" id="NMUH01013724">
    <property type="protein sequence ID" value="MQM22718.1"/>
    <property type="molecule type" value="Genomic_DNA"/>
</dbReference>
<keyword evidence="1" id="KW-1133">Transmembrane helix</keyword>
<reference evidence="2" key="1">
    <citation type="submission" date="2017-07" db="EMBL/GenBank/DDBJ databases">
        <title>Taro Niue Genome Assembly and Annotation.</title>
        <authorList>
            <person name="Atibalentja N."/>
            <person name="Keating K."/>
            <person name="Fields C.J."/>
        </authorList>
    </citation>
    <scope>NUCLEOTIDE SEQUENCE</scope>
    <source>
        <strain evidence="2">Niue_2</strain>
        <tissue evidence="2">Leaf</tissue>
    </source>
</reference>
<keyword evidence="1" id="KW-0472">Membrane</keyword>
<comment type="caution">
    <text evidence="2">The sequence shown here is derived from an EMBL/GenBank/DDBJ whole genome shotgun (WGS) entry which is preliminary data.</text>
</comment>
<feature type="transmembrane region" description="Helical" evidence="1">
    <location>
        <begin position="324"/>
        <end position="340"/>
    </location>
</feature>
<evidence type="ECO:0000313" key="3">
    <source>
        <dbReference type="Proteomes" id="UP000652761"/>
    </source>
</evidence>
<protein>
    <submittedName>
        <fullName evidence="2">Uncharacterized protein</fullName>
    </submittedName>
</protein>
<dbReference type="AlphaFoldDB" id="A0A843XRT7"/>
<name>A0A843XRT7_COLES</name>
<dbReference type="Proteomes" id="UP000652761">
    <property type="component" value="Unassembled WGS sequence"/>
</dbReference>
<organism evidence="2 3">
    <name type="scientific">Colocasia esculenta</name>
    <name type="common">Wild taro</name>
    <name type="synonym">Arum esculentum</name>
    <dbReference type="NCBI Taxonomy" id="4460"/>
    <lineage>
        <taxon>Eukaryota</taxon>
        <taxon>Viridiplantae</taxon>
        <taxon>Streptophyta</taxon>
        <taxon>Embryophyta</taxon>
        <taxon>Tracheophyta</taxon>
        <taxon>Spermatophyta</taxon>
        <taxon>Magnoliopsida</taxon>
        <taxon>Liliopsida</taxon>
        <taxon>Araceae</taxon>
        <taxon>Aroideae</taxon>
        <taxon>Colocasieae</taxon>
        <taxon>Colocasia</taxon>
    </lineage>
</organism>
<gene>
    <name evidence="2" type="ORF">Taro_055774</name>
</gene>
<accession>A0A843XRT7</accession>
<sequence>MTARGRGSTFFKSNICLFKGGNLSTLMLDISWKRSLTRRANLPARLASSSDELSDIRMDIFCGNIGGGFRDLFRESSILKRSIFGVFCLTPAFTMESSCFPRNHCRAEKRFEVGIFGTYLSREVVGGVPSRRTRTFSTITDLSDLEMAAGGLLKIFEQHPPPDGPEPLPGIKGIRRLQGSLRTRLETPEEVPPGVPVVDMGKRFCLSGRQKKVRAMRKKGFWVSMEWTSGGVRGTDGRGVRGTDGRGVRGTDDWGVCGTDGFFLNVWICSGELLLRQGVLVEMFEGQSKVRLLPLGRLRSRKTKNSSLPHRKGRRPGHCRDTEGVAAYVAFILGALRFWVRRRQKKRRNQNSDIPHVAIRFPPQRRSLSRPYIPCVRLEHSLEGLRKSPLTMDSHTVAGLVVPVAT</sequence>
<proteinExistence type="predicted"/>
<evidence type="ECO:0000256" key="1">
    <source>
        <dbReference type="SAM" id="Phobius"/>
    </source>
</evidence>
<keyword evidence="1" id="KW-0812">Transmembrane</keyword>
<keyword evidence="3" id="KW-1185">Reference proteome</keyword>